<dbReference type="WBParaSite" id="TTAC_0000355901-mRNA-1">
    <property type="protein sequence ID" value="TTAC_0000355901-mRNA-1"/>
    <property type="gene ID" value="TTAC_0000355901"/>
</dbReference>
<keyword evidence="2" id="KW-1185">Reference proteome</keyword>
<reference evidence="3" key="1">
    <citation type="submission" date="2017-02" db="UniProtKB">
        <authorList>
            <consortium name="WormBaseParasite"/>
        </authorList>
    </citation>
    <scope>IDENTIFICATION</scope>
</reference>
<dbReference type="EMBL" id="UYWX01002615">
    <property type="protein sequence ID" value="VDM22840.1"/>
    <property type="molecule type" value="Genomic_DNA"/>
</dbReference>
<evidence type="ECO:0000313" key="2">
    <source>
        <dbReference type="Proteomes" id="UP000274429"/>
    </source>
</evidence>
<dbReference type="InterPro" id="IPR036188">
    <property type="entry name" value="FAD/NAD-bd_sf"/>
</dbReference>
<organism evidence="3">
    <name type="scientific">Hydatigena taeniaeformis</name>
    <name type="common">Feline tapeworm</name>
    <name type="synonym">Taenia taeniaeformis</name>
    <dbReference type="NCBI Taxonomy" id="6205"/>
    <lineage>
        <taxon>Eukaryota</taxon>
        <taxon>Metazoa</taxon>
        <taxon>Spiralia</taxon>
        <taxon>Lophotrochozoa</taxon>
        <taxon>Platyhelminthes</taxon>
        <taxon>Cestoda</taxon>
        <taxon>Eucestoda</taxon>
        <taxon>Cyclophyllidea</taxon>
        <taxon>Taeniidae</taxon>
        <taxon>Hydatigera</taxon>
    </lineage>
</organism>
<reference evidence="1 2" key="2">
    <citation type="submission" date="2018-11" db="EMBL/GenBank/DDBJ databases">
        <authorList>
            <consortium name="Pathogen Informatics"/>
        </authorList>
    </citation>
    <scope>NUCLEOTIDE SEQUENCE [LARGE SCALE GENOMIC DNA]</scope>
</reference>
<sequence length="137" mass="14974">MRWRTVKRAIGLQAGGGTGGCAVASRLRDVLPAGAVGVIEPHEYHYYQGAWTLVGAGIIDLKQSRIPTQEAIPNNAEWIQEEVVNFDPQNNKVALSGGLRVEFCEVSVALSKQQTRFRRRCLGLLTCECVSCGQMTV</sequence>
<name>A0A0R3WS19_HYDTA</name>
<dbReference type="GO" id="GO:0071949">
    <property type="term" value="F:FAD binding"/>
    <property type="evidence" value="ECO:0007669"/>
    <property type="project" value="TreeGrafter"/>
</dbReference>
<dbReference type="GO" id="GO:0070221">
    <property type="term" value="P:sulfide oxidation, using sulfide:quinone oxidoreductase"/>
    <property type="evidence" value="ECO:0007669"/>
    <property type="project" value="TreeGrafter"/>
</dbReference>
<evidence type="ECO:0000313" key="1">
    <source>
        <dbReference type="EMBL" id="VDM22840.1"/>
    </source>
</evidence>
<dbReference type="AlphaFoldDB" id="A0A0R3WS19"/>
<dbReference type="STRING" id="6205.A0A0R3WS19"/>
<dbReference type="OrthoDB" id="5376590at2759"/>
<dbReference type="InterPro" id="IPR015904">
    <property type="entry name" value="Sulphide_quinone_reductase"/>
</dbReference>
<proteinExistence type="predicted"/>
<dbReference type="Gene3D" id="3.50.50.100">
    <property type="match status" value="1"/>
</dbReference>
<dbReference type="SUPFAM" id="SSF51905">
    <property type="entry name" value="FAD/NAD(P)-binding domain"/>
    <property type="match status" value="1"/>
</dbReference>
<dbReference type="PANTHER" id="PTHR10632:SF2">
    <property type="entry name" value="SULFIDE:QUINONE OXIDOREDUCTASE, MITOCHONDRIAL"/>
    <property type="match status" value="1"/>
</dbReference>
<protein>
    <submittedName>
        <fullName evidence="3">Cystathionine beta-synthase</fullName>
    </submittedName>
</protein>
<dbReference type="Proteomes" id="UP000274429">
    <property type="component" value="Unassembled WGS sequence"/>
</dbReference>
<dbReference type="GO" id="GO:0070224">
    <property type="term" value="F:sulfide:quinone oxidoreductase activity"/>
    <property type="evidence" value="ECO:0007669"/>
    <property type="project" value="TreeGrafter"/>
</dbReference>
<dbReference type="GO" id="GO:0005739">
    <property type="term" value="C:mitochondrion"/>
    <property type="evidence" value="ECO:0007669"/>
    <property type="project" value="TreeGrafter"/>
</dbReference>
<accession>A0A0R3WS19</accession>
<gene>
    <name evidence="1" type="ORF">TTAC_LOCUS3544</name>
</gene>
<dbReference type="PANTHER" id="PTHR10632">
    <property type="entry name" value="SULFIDE:QUINONE OXIDOREDUCTASE"/>
    <property type="match status" value="1"/>
</dbReference>
<evidence type="ECO:0000313" key="3">
    <source>
        <dbReference type="WBParaSite" id="TTAC_0000355901-mRNA-1"/>
    </source>
</evidence>
<dbReference type="PROSITE" id="PS51257">
    <property type="entry name" value="PROKAR_LIPOPROTEIN"/>
    <property type="match status" value="1"/>
</dbReference>